<protein>
    <submittedName>
        <fullName evidence="3">N-acetylmuramoyl-L-alanine amidase LytC</fullName>
        <ecNumber evidence="3">3.5.1.28</ecNumber>
    </submittedName>
</protein>
<comment type="caution">
    <text evidence="3">The sequence shown here is derived from an EMBL/GenBank/DDBJ whole genome shotgun (WGS) entry which is preliminary data.</text>
</comment>
<accession>A0A645C2M1</accession>
<evidence type="ECO:0000259" key="2">
    <source>
        <dbReference type="SMART" id="SM00646"/>
    </source>
</evidence>
<dbReference type="PANTHER" id="PTHR30404:SF0">
    <property type="entry name" value="N-ACETYLMURAMOYL-L-ALANINE AMIDASE AMIC"/>
    <property type="match status" value="1"/>
</dbReference>
<dbReference type="SUPFAM" id="SSF53187">
    <property type="entry name" value="Zn-dependent exopeptidases"/>
    <property type="match status" value="1"/>
</dbReference>
<dbReference type="Pfam" id="PF01520">
    <property type="entry name" value="Amidase_3"/>
    <property type="match status" value="1"/>
</dbReference>
<dbReference type="EMBL" id="VSSQ01024132">
    <property type="protein sequence ID" value="MPM71467.1"/>
    <property type="molecule type" value="Genomic_DNA"/>
</dbReference>
<reference evidence="3" key="1">
    <citation type="submission" date="2019-08" db="EMBL/GenBank/DDBJ databases">
        <authorList>
            <person name="Kucharzyk K."/>
            <person name="Murdoch R.W."/>
            <person name="Higgins S."/>
            <person name="Loffler F."/>
        </authorList>
    </citation>
    <scope>NUCLEOTIDE SEQUENCE</scope>
</reference>
<dbReference type="GO" id="GO:0008745">
    <property type="term" value="F:N-acetylmuramoyl-L-alanine amidase activity"/>
    <property type="evidence" value="ECO:0007669"/>
    <property type="project" value="UniProtKB-EC"/>
</dbReference>
<evidence type="ECO:0000256" key="1">
    <source>
        <dbReference type="ARBA" id="ARBA00022801"/>
    </source>
</evidence>
<proteinExistence type="predicted"/>
<organism evidence="3">
    <name type="scientific">bioreactor metagenome</name>
    <dbReference type="NCBI Taxonomy" id="1076179"/>
    <lineage>
        <taxon>unclassified sequences</taxon>
        <taxon>metagenomes</taxon>
        <taxon>ecological metagenomes</taxon>
    </lineage>
</organism>
<evidence type="ECO:0000313" key="3">
    <source>
        <dbReference type="EMBL" id="MPM71467.1"/>
    </source>
</evidence>
<dbReference type="GO" id="GO:0030288">
    <property type="term" value="C:outer membrane-bounded periplasmic space"/>
    <property type="evidence" value="ECO:0007669"/>
    <property type="project" value="TreeGrafter"/>
</dbReference>
<dbReference type="EC" id="3.5.1.28" evidence="3"/>
<gene>
    <name evidence="3" type="primary">lytC_11</name>
    <name evidence="3" type="ORF">SDC9_118432</name>
</gene>
<dbReference type="AlphaFoldDB" id="A0A645C2M1"/>
<dbReference type="InterPro" id="IPR002508">
    <property type="entry name" value="MurNAc-LAA_cat"/>
</dbReference>
<dbReference type="InterPro" id="IPR050695">
    <property type="entry name" value="N-acetylmuramoyl_amidase_3"/>
</dbReference>
<dbReference type="Gene3D" id="3.40.630.40">
    <property type="entry name" value="Zn-dependent exopeptidases"/>
    <property type="match status" value="1"/>
</dbReference>
<dbReference type="PANTHER" id="PTHR30404">
    <property type="entry name" value="N-ACETYLMURAMOYL-L-ALANINE AMIDASE"/>
    <property type="match status" value="1"/>
</dbReference>
<dbReference type="CDD" id="cd02696">
    <property type="entry name" value="MurNAc-LAA"/>
    <property type="match status" value="1"/>
</dbReference>
<feature type="domain" description="MurNAc-LAA" evidence="2">
    <location>
        <begin position="103"/>
        <end position="206"/>
    </location>
</feature>
<keyword evidence="1 3" id="KW-0378">Hydrolase</keyword>
<name>A0A645C2M1_9ZZZZ</name>
<dbReference type="GO" id="GO:0009253">
    <property type="term" value="P:peptidoglycan catabolic process"/>
    <property type="evidence" value="ECO:0007669"/>
    <property type="project" value="InterPro"/>
</dbReference>
<dbReference type="SMART" id="SM00646">
    <property type="entry name" value="Ami_3"/>
    <property type="match status" value="1"/>
</dbReference>
<sequence length="217" mass="24284">MKLKNNYMWGYEVAYAGNALEISIKKRPSLNLKDLTIGIDAGHGGPKSFGAVGVSGLKEKDQNLAMAYMLKEELERYGAKVVLSRSDDSDMNMTERKRIFAEAKIDLLVSIHCNAGGNPLKTGGTSTYYKHIEYRDLAETILARLLELDVKNFGLVGNFNFSMNAPTQYPSVLVETLFMSNLAEEELLSDPAFQRKMMQSVVKGLRDYLKKVKKAEK</sequence>